<feature type="non-terminal residue" evidence="2">
    <location>
        <position position="1"/>
    </location>
</feature>
<dbReference type="AlphaFoldDB" id="A0ABD0QGU4"/>
<dbReference type="EMBL" id="JAMKFB020000009">
    <property type="protein sequence ID" value="KAL0185445.1"/>
    <property type="molecule type" value="Genomic_DNA"/>
</dbReference>
<comment type="caution">
    <text evidence="2">The sequence shown here is derived from an EMBL/GenBank/DDBJ whole genome shotgun (WGS) entry which is preliminary data.</text>
</comment>
<evidence type="ECO:0000256" key="1">
    <source>
        <dbReference type="SAM" id="MobiDB-lite"/>
    </source>
</evidence>
<sequence length="67" mass="7801">KLYEPTKQDFRKDLVQQVILRRLDKNVTLGDKVFQIHPPINLPANIAPTPKPNKDNLVAQHTSRFRK</sequence>
<accession>A0ABD0QGU4</accession>
<evidence type="ECO:0000313" key="3">
    <source>
        <dbReference type="Proteomes" id="UP001529510"/>
    </source>
</evidence>
<evidence type="ECO:0000313" key="2">
    <source>
        <dbReference type="EMBL" id="KAL0185445.1"/>
    </source>
</evidence>
<name>A0ABD0QGU4_CIRMR</name>
<gene>
    <name evidence="2" type="ORF">M9458_021142</name>
</gene>
<reference evidence="2 3" key="1">
    <citation type="submission" date="2024-05" db="EMBL/GenBank/DDBJ databases">
        <title>Genome sequencing and assembly of Indian major carp, Cirrhinus mrigala (Hamilton, 1822).</title>
        <authorList>
            <person name="Mohindra V."/>
            <person name="Chowdhury L.M."/>
            <person name="Lal K."/>
            <person name="Jena J.K."/>
        </authorList>
    </citation>
    <scope>NUCLEOTIDE SEQUENCE [LARGE SCALE GENOMIC DNA]</scope>
    <source>
        <strain evidence="2">CM1030</strain>
        <tissue evidence="2">Blood</tissue>
    </source>
</reference>
<proteinExistence type="predicted"/>
<dbReference type="Proteomes" id="UP001529510">
    <property type="component" value="Unassembled WGS sequence"/>
</dbReference>
<feature type="region of interest" description="Disordered" evidence="1">
    <location>
        <begin position="42"/>
        <end position="67"/>
    </location>
</feature>
<keyword evidence="3" id="KW-1185">Reference proteome</keyword>
<protein>
    <submittedName>
        <fullName evidence="2">Uncharacterized protein</fullName>
    </submittedName>
</protein>
<organism evidence="2 3">
    <name type="scientific">Cirrhinus mrigala</name>
    <name type="common">Mrigala</name>
    <dbReference type="NCBI Taxonomy" id="683832"/>
    <lineage>
        <taxon>Eukaryota</taxon>
        <taxon>Metazoa</taxon>
        <taxon>Chordata</taxon>
        <taxon>Craniata</taxon>
        <taxon>Vertebrata</taxon>
        <taxon>Euteleostomi</taxon>
        <taxon>Actinopterygii</taxon>
        <taxon>Neopterygii</taxon>
        <taxon>Teleostei</taxon>
        <taxon>Ostariophysi</taxon>
        <taxon>Cypriniformes</taxon>
        <taxon>Cyprinidae</taxon>
        <taxon>Labeoninae</taxon>
        <taxon>Labeonini</taxon>
        <taxon>Cirrhinus</taxon>
    </lineage>
</organism>